<reference evidence="1 2" key="1">
    <citation type="submission" date="2019-03" db="EMBL/GenBank/DDBJ databases">
        <title>First draft genome of Liparis tanakae, snailfish: a comprehensive survey of snailfish specific genes.</title>
        <authorList>
            <person name="Kim W."/>
            <person name="Song I."/>
            <person name="Jeong J.-H."/>
            <person name="Kim D."/>
            <person name="Kim S."/>
            <person name="Ryu S."/>
            <person name="Song J.Y."/>
            <person name="Lee S.K."/>
        </authorList>
    </citation>
    <scope>NUCLEOTIDE SEQUENCE [LARGE SCALE GENOMIC DNA]</scope>
    <source>
        <tissue evidence="1">Muscle</tissue>
    </source>
</reference>
<dbReference type="EMBL" id="SRLO01006501">
    <property type="protein sequence ID" value="TNN28740.1"/>
    <property type="molecule type" value="Genomic_DNA"/>
</dbReference>
<proteinExistence type="predicted"/>
<accession>A0A4Z2EJI1</accession>
<evidence type="ECO:0000313" key="2">
    <source>
        <dbReference type="Proteomes" id="UP000314294"/>
    </source>
</evidence>
<keyword evidence="2" id="KW-1185">Reference proteome</keyword>
<name>A0A4Z2EJI1_9TELE</name>
<protein>
    <submittedName>
        <fullName evidence="1">Uncharacterized protein</fullName>
    </submittedName>
</protein>
<evidence type="ECO:0000313" key="1">
    <source>
        <dbReference type="EMBL" id="TNN28740.1"/>
    </source>
</evidence>
<sequence length="18" mass="1987">MSCLISQASQALCVWYSP</sequence>
<dbReference type="AlphaFoldDB" id="A0A4Z2EJI1"/>
<comment type="caution">
    <text evidence="1">The sequence shown here is derived from an EMBL/GenBank/DDBJ whole genome shotgun (WGS) entry which is preliminary data.</text>
</comment>
<organism evidence="1 2">
    <name type="scientific">Liparis tanakae</name>
    <name type="common">Tanaka's snailfish</name>
    <dbReference type="NCBI Taxonomy" id="230148"/>
    <lineage>
        <taxon>Eukaryota</taxon>
        <taxon>Metazoa</taxon>
        <taxon>Chordata</taxon>
        <taxon>Craniata</taxon>
        <taxon>Vertebrata</taxon>
        <taxon>Euteleostomi</taxon>
        <taxon>Actinopterygii</taxon>
        <taxon>Neopterygii</taxon>
        <taxon>Teleostei</taxon>
        <taxon>Neoteleostei</taxon>
        <taxon>Acanthomorphata</taxon>
        <taxon>Eupercaria</taxon>
        <taxon>Perciformes</taxon>
        <taxon>Cottioidei</taxon>
        <taxon>Cottales</taxon>
        <taxon>Liparidae</taxon>
        <taxon>Liparis</taxon>
    </lineage>
</organism>
<gene>
    <name evidence="1" type="ORF">EYF80_061110</name>
</gene>
<dbReference type="Proteomes" id="UP000314294">
    <property type="component" value="Unassembled WGS sequence"/>
</dbReference>